<evidence type="ECO:0000256" key="1">
    <source>
        <dbReference type="ARBA" id="ARBA00022729"/>
    </source>
</evidence>
<organism evidence="3 4">
    <name type="scientific">Citrus x changshan-huyou</name>
    <dbReference type="NCBI Taxonomy" id="2935761"/>
    <lineage>
        <taxon>Eukaryota</taxon>
        <taxon>Viridiplantae</taxon>
        <taxon>Streptophyta</taxon>
        <taxon>Embryophyta</taxon>
        <taxon>Tracheophyta</taxon>
        <taxon>Spermatophyta</taxon>
        <taxon>Magnoliopsida</taxon>
        <taxon>eudicotyledons</taxon>
        <taxon>Gunneridae</taxon>
        <taxon>Pentapetalae</taxon>
        <taxon>rosids</taxon>
        <taxon>malvids</taxon>
        <taxon>Sapindales</taxon>
        <taxon>Rutaceae</taxon>
        <taxon>Aurantioideae</taxon>
        <taxon>Citrus</taxon>
    </lineage>
</organism>
<evidence type="ECO:0000259" key="2">
    <source>
        <dbReference type="Pfam" id="PF00190"/>
    </source>
</evidence>
<gene>
    <name evidence="3" type="ORF">WN944_016367</name>
</gene>
<dbReference type="InterPro" id="IPR014710">
    <property type="entry name" value="RmlC-like_jellyroll"/>
</dbReference>
<sequence length="50" mass="5382">MLFAIAALSSQNPSIITIADAVFGFDPPIDPYALARAFQLDPYVVKTLQA</sequence>
<dbReference type="Gene3D" id="2.60.120.10">
    <property type="entry name" value="Jelly Rolls"/>
    <property type="match status" value="1"/>
</dbReference>
<dbReference type="InterPro" id="IPR006045">
    <property type="entry name" value="Cupin_1"/>
</dbReference>
<dbReference type="Proteomes" id="UP001428341">
    <property type="component" value="Unassembled WGS sequence"/>
</dbReference>
<dbReference type="AlphaFoldDB" id="A0AAP0M978"/>
<dbReference type="InterPro" id="IPR011051">
    <property type="entry name" value="RmlC_Cupin_sf"/>
</dbReference>
<feature type="domain" description="Cupin type-1" evidence="2">
    <location>
        <begin position="3"/>
        <end position="45"/>
    </location>
</feature>
<evidence type="ECO:0000313" key="3">
    <source>
        <dbReference type="EMBL" id="KAK9201166.1"/>
    </source>
</evidence>
<keyword evidence="4" id="KW-1185">Reference proteome</keyword>
<evidence type="ECO:0000313" key="4">
    <source>
        <dbReference type="Proteomes" id="UP001428341"/>
    </source>
</evidence>
<comment type="caution">
    <text evidence="3">The sequence shown here is derived from an EMBL/GenBank/DDBJ whole genome shotgun (WGS) entry which is preliminary data.</text>
</comment>
<dbReference type="SUPFAM" id="SSF51182">
    <property type="entry name" value="RmlC-like cupins"/>
    <property type="match status" value="1"/>
</dbReference>
<reference evidence="3 4" key="1">
    <citation type="submission" date="2024-05" db="EMBL/GenBank/DDBJ databases">
        <title>Haplotype-resolved chromosome-level genome assembly of Huyou (Citrus changshanensis).</title>
        <authorList>
            <person name="Miao C."/>
            <person name="Chen W."/>
            <person name="Wu Y."/>
            <person name="Wang L."/>
            <person name="Zhao S."/>
            <person name="Grierson D."/>
            <person name="Xu C."/>
            <person name="Chen K."/>
        </authorList>
    </citation>
    <scope>NUCLEOTIDE SEQUENCE [LARGE SCALE GENOMIC DNA]</scope>
    <source>
        <strain evidence="3">01-14</strain>
        <tissue evidence="3">Leaf</tissue>
    </source>
</reference>
<keyword evidence="1" id="KW-0732">Signal</keyword>
<protein>
    <recommendedName>
        <fullName evidence="2">Cupin type-1 domain-containing protein</fullName>
    </recommendedName>
</protein>
<accession>A0AAP0M978</accession>
<dbReference type="Pfam" id="PF00190">
    <property type="entry name" value="Cupin_1"/>
    <property type="match status" value="1"/>
</dbReference>
<proteinExistence type="predicted"/>
<dbReference type="EMBL" id="JBCGBO010000005">
    <property type="protein sequence ID" value="KAK9201166.1"/>
    <property type="molecule type" value="Genomic_DNA"/>
</dbReference>
<name>A0AAP0M978_9ROSI</name>